<evidence type="ECO:0000313" key="3">
    <source>
        <dbReference type="Proteomes" id="UP000230233"/>
    </source>
</evidence>
<gene>
    <name evidence="2" type="primary">Cnig_chr_X.g23257</name>
    <name evidence="2" type="ORF">B9Z55_023257</name>
</gene>
<protein>
    <submittedName>
        <fullName evidence="2">Uncharacterized protein</fullName>
    </submittedName>
</protein>
<feature type="region of interest" description="Disordered" evidence="1">
    <location>
        <begin position="26"/>
        <end position="49"/>
    </location>
</feature>
<dbReference type="Proteomes" id="UP000230233">
    <property type="component" value="Chromosome X"/>
</dbReference>
<comment type="caution">
    <text evidence="2">The sequence shown here is derived from an EMBL/GenBank/DDBJ whole genome shotgun (WGS) entry which is preliminary data.</text>
</comment>
<keyword evidence="3" id="KW-1185">Reference proteome</keyword>
<organism evidence="2 3">
    <name type="scientific">Caenorhabditis nigoni</name>
    <dbReference type="NCBI Taxonomy" id="1611254"/>
    <lineage>
        <taxon>Eukaryota</taxon>
        <taxon>Metazoa</taxon>
        <taxon>Ecdysozoa</taxon>
        <taxon>Nematoda</taxon>
        <taxon>Chromadorea</taxon>
        <taxon>Rhabditida</taxon>
        <taxon>Rhabditina</taxon>
        <taxon>Rhabditomorpha</taxon>
        <taxon>Rhabditoidea</taxon>
        <taxon>Rhabditidae</taxon>
        <taxon>Peloderinae</taxon>
        <taxon>Caenorhabditis</taxon>
    </lineage>
</organism>
<sequence length="258" mass="28520">MSELAKKWSKDPEYVHSCKLDCTRSYENEQPRSLQSQRSRVREEDEDDAPQLHQLAAMTDKHIWSCHQGPMCSICDAKIVGSTWASRCAGLAMPNQGRGLPNAQQNMMAGGLPNRHGLPRQRDGIPAESQQNLFAGYFAGTPRPPGIPSMMPNQGHGPAAQPNLRLGAEVLPPGLPILPMADMPRPAPPMMPNQKNGVAQPNLQRDMSRLGTDPRVFSSNRDVVVRDCDAEEEENEESEDVDDDEDIKDAKENENGME</sequence>
<proteinExistence type="predicted"/>
<reference evidence="3" key="1">
    <citation type="submission" date="2017-10" db="EMBL/GenBank/DDBJ databases">
        <title>Rapid genome shrinkage in a self-fertile nematode reveals novel sperm competition proteins.</title>
        <authorList>
            <person name="Yin D."/>
            <person name="Schwarz E.M."/>
            <person name="Thomas C.G."/>
            <person name="Felde R.L."/>
            <person name="Korf I.F."/>
            <person name="Cutter A.D."/>
            <person name="Schartner C.M."/>
            <person name="Ralston E.J."/>
            <person name="Meyer B.J."/>
            <person name="Haag E.S."/>
        </authorList>
    </citation>
    <scope>NUCLEOTIDE SEQUENCE [LARGE SCALE GENOMIC DNA]</scope>
    <source>
        <strain evidence="3">JU1422</strain>
    </source>
</reference>
<name>A0A2G5SNT7_9PELO</name>
<evidence type="ECO:0000313" key="2">
    <source>
        <dbReference type="EMBL" id="PIC16775.1"/>
    </source>
</evidence>
<accession>A0A2G5SNT7</accession>
<feature type="region of interest" description="Disordered" evidence="1">
    <location>
        <begin position="207"/>
        <end position="258"/>
    </location>
</feature>
<feature type="compositionally biased region" description="Basic and acidic residues" evidence="1">
    <location>
        <begin position="248"/>
        <end position="258"/>
    </location>
</feature>
<dbReference type="EMBL" id="PDUG01000006">
    <property type="protein sequence ID" value="PIC16775.1"/>
    <property type="molecule type" value="Genomic_DNA"/>
</dbReference>
<evidence type="ECO:0000256" key="1">
    <source>
        <dbReference type="SAM" id="MobiDB-lite"/>
    </source>
</evidence>
<feature type="compositionally biased region" description="Acidic residues" evidence="1">
    <location>
        <begin position="229"/>
        <end position="247"/>
    </location>
</feature>
<dbReference type="AlphaFoldDB" id="A0A2G5SNT7"/>